<dbReference type="AlphaFoldDB" id="A0ABC8W5T5"/>
<gene>
    <name evidence="1" type="ORF">URODEC1_LOCUS10287</name>
</gene>
<accession>A0ABC8W5T5</accession>
<reference evidence="1 2" key="2">
    <citation type="submission" date="2024-10" db="EMBL/GenBank/DDBJ databases">
        <authorList>
            <person name="Ryan C."/>
        </authorList>
    </citation>
    <scope>NUCLEOTIDE SEQUENCE [LARGE SCALE GENOMIC DNA]</scope>
</reference>
<dbReference type="Proteomes" id="UP001497457">
    <property type="component" value="Chromosome 11b"/>
</dbReference>
<keyword evidence="2" id="KW-1185">Reference proteome</keyword>
<evidence type="ECO:0000313" key="2">
    <source>
        <dbReference type="Proteomes" id="UP001497457"/>
    </source>
</evidence>
<dbReference type="EMBL" id="OZ075121">
    <property type="protein sequence ID" value="CAL4903008.1"/>
    <property type="molecule type" value="Genomic_DNA"/>
</dbReference>
<sequence length="93" mass="9554">MGRGGSSGARVVVVEGEVHVEGAEKAELVKNGIPPPMATTRGVVPSLTPGTTSADGKAAVPDVNELAAAFIRRSKEAFQGIRSSNMHVTAKRS</sequence>
<name>A0ABC8W5T5_9POAL</name>
<protein>
    <submittedName>
        <fullName evidence="1">Uncharacterized protein</fullName>
    </submittedName>
</protein>
<organism evidence="1 2">
    <name type="scientific">Urochloa decumbens</name>
    <dbReference type="NCBI Taxonomy" id="240449"/>
    <lineage>
        <taxon>Eukaryota</taxon>
        <taxon>Viridiplantae</taxon>
        <taxon>Streptophyta</taxon>
        <taxon>Embryophyta</taxon>
        <taxon>Tracheophyta</taxon>
        <taxon>Spermatophyta</taxon>
        <taxon>Magnoliopsida</taxon>
        <taxon>Liliopsida</taxon>
        <taxon>Poales</taxon>
        <taxon>Poaceae</taxon>
        <taxon>PACMAD clade</taxon>
        <taxon>Panicoideae</taxon>
        <taxon>Panicodae</taxon>
        <taxon>Paniceae</taxon>
        <taxon>Melinidinae</taxon>
        <taxon>Urochloa</taxon>
    </lineage>
</organism>
<evidence type="ECO:0000313" key="1">
    <source>
        <dbReference type="EMBL" id="CAL4903008.1"/>
    </source>
</evidence>
<proteinExistence type="predicted"/>
<reference evidence="2" key="1">
    <citation type="submission" date="2024-06" db="EMBL/GenBank/DDBJ databases">
        <authorList>
            <person name="Ryan C."/>
        </authorList>
    </citation>
    <scope>NUCLEOTIDE SEQUENCE [LARGE SCALE GENOMIC DNA]</scope>
</reference>